<dbReference type="SMART" id="SM00530">
    <property type="entry name" value="HTH_XRE"/>
    <property type="match status" value="1"/>
</dbReference>
<dbReference type="CDD" id="cd00093">
    <property type="entry name" value="HTH_XRE"/>
    <property type="match status" value="1"/>
</dbReference>
<evidence type="ECO:0000259" key="2">
    <source>
        <dbReference type="PROSITE" id="PS50943"/>
    </source>
</evidence>
<dbReference type="InterPro" id="IPR010982">
    <property type="entry name" value="Lambda_DNA-bd_dom_sf"/>
</dbReference>
<dbReference type="Proteomes" id="UP001523566">
    <property type="component" value="Unassembled WGS sequence"/>
</dbReference>
<reference evidence="3 4" key="1">
    <citation type="journal article" date="2022" name="Genome Biol. Evol.">
        <title>Host diet, physiology and behaviors set the stage for Lachnospiraceae cladogenesis.</title>
        <authorList>
            <person name="Vera-Ponce De Leon A."/>
            <person name="Schneider M."/>
            <person name="Jahnes B.C."/>
            <person name="Sadowski V."/>
            <person name="Camuy-Velez L.A."/>
            <person name="Duan J."/>
            <person name="Sabree Z.L."/>
        </authorList>
    </citation>
    <scope>NUCLEOTIDE SEQUENCE [LARGE SCALE GENOMIC DNA]</scope>
    <source>
        <strain evidence="3 4">PAL113</strain>
    </source>
</reference>
<keyword evidence="1" id="KW-0238">DNA-binding</keyword>
<keyword evidence="4" id="KW-1185">Reference proteome</keyword>
<comment type="caution">
    <text evidence="3">The sequence shown here is derived from an EMBL/GenBank/DDBJ whole genome shotgun (WGS) entry which is preliminary data.</text>
</comment>
<dbReference type="InterPro" id="IPR001387">
    <property type="entry name" value="Cro/C1-type_HTH"/>
</dbReference>
<dbReference type="Gene3D" id="1.10.260.40">
    <property type="entry name" value="lambda repressor-like DNA-binding domains"/>
    <property type="match status" value="1"/>
</dbReference>
<feature type="domain" description="HTH cro/C1-type" evidence="2">
    <location>
        <begin position="9"/>
        <end position="63"/>
    </location>
</feature>
<evidence type="ECO:0000313" key="3">
    <source>
        <dbReference type="EMBL" id="MCP1101027.1"/>
    </source>
</evidence>
<dbReference type="InterPro" id="IPR050807">
    <property type="entry name" value="TransReg_Diox_bact_type"/>
</dbReference>
<proteinExistence type="predicted"/>
<dbReference type="PANTHER" id="PTHR46797:SF1">
    <property type="entry name" value="METHYLPHOSPHONATE SYNTHASE"/>
    <property type="match status" value="1"/>
</dbReference>
<dbReference type="EMBL" id="JAMZFW010000001">
    <property type="protein sequence ID" value="MCP1101027.1"/>
    <property type="molecule type" value="Genomic_DNA"/>
</dbReference>
<dbReference type="Pfam" id="PF01381">
    <property type="entry name" value="HTH_3"/>
    <property type="match status" value="1"/>
</dbReference>
<protein>
    <submittedName>
        <fullName evidence="3">Helix-turn-helix domain-containing protein</fullName>
    </submittedName>
</protein>
<dbReference type="SUPFAM" id="SSF47413">
    <property type="entry name" value="lambda repressor-like DNA-binding domains"/>
    <property type="match status" value="1"/>
</dbReference>
<sequence length="123" mass="14007">MKKNIGVRIKHYRMTKKVSQEQLAELTDLSVSFISKVETNRVSIGLNAIIKIANALEVPIGDLLEQKSVEESEHNISKIAATQEVLNKIVKKLSRCEKTMLHIIEDVIEAMITSINNHRDEQW</sequence>
<evidence type="ECO:0000313" key="4">
    <source>
        <dbReference type="Proteomes" id="UP001523566"/>
    </source>
</evidence>
<evidence type="ECO:0000256" key="1">
    <source>
        <dbReference type="ARBA" id="ARBA00023125"/>
    </source>
</evidence>
<dbReference type="PROSITE" id="PS50943">
    <property type="entry name" value="HTH_CROC1"/>
    <property type="match status" value="1"/>
</dbReference>
<dbReference type="PANTHER" id="PTHR46797">
    <property type="entry name" value="HTH-TYPE TRANSCRIPTIONAL REGULATOR"/>
    <property type="match status" value="1"/>
</dbReference>
<accession>A0ABT1E7R4</accession>
<gene>
    <name evidence="3" type="ORF">NK125_01195</name>
</gene>
<dbReference type="RefSeq" id="WP_262064809.1">
    <property type="nucleotide sequence ID" value="NZ_JAMXOD010000001.1"/>
</dbReference>
<organism evidence="3 4">
    <name type="scientific">Aequitasia blattaphilus</name>
    <dbReference type="NCBI Taxonomy" id="2949332"/>
    <lineage>
        <taxon>Bacteria</taxon>
        <taxon>Bacillati</taxon>
        <taxon>Bacillota</taxon>
        <taxon>Clostridia</taxon>
        <taxon>Lachnospirales</taxon>
        <taxon>Lachnospiraceae</taxon>
        <taxon>Aequitasia</taxon>
    </lineage>
</organism>
<name>A0ABT1E7R4_9FIRM</name>